<reference evidence="4" key="1">
    <citation type="journal article" date="2006" name="PLoS Biol.">
        <title>Macronuclear genome sequence of the ciliate Tetrahymena thermophila, a model eukaryote.</title>
        <authorList>
            <person name="Eisen J.A."/>
            <person name="Coyne R.S."/>
            <person name="Wu M."/>
            <person name="Wu D."/>
            <person name="Thiagarajan M."/>
            <person name="Wortman J.R."/>
            <person name="Badger J.H."/>
            <person name="Ren Q."/>
            <person name="Amedeo P."/>
            <person name="Jones K.M."/>
            <person name="Tallon L.J."/>
            <person name="Delcher A.L."/>
            <person name="Salzberg S.L."/>
            <person name="Silva J.C."/>
            <person name="Haas B.J."/>
            <person name="Majoros W.H."/>
            <person name="Farzad M."/>
            <person name="Carlton J.M."/>
            <person name="Smith R.K. Jr."/>
            <person name="Garg J."/>
            <person name="Pearlman R.E."/>
            <person name="Karrer K.M."/>
            <person name="Sun L."/>
            <person name="Manning G."/>
            <person name="Elde N.C."/>
            <person name="Turkewitz A.P."/>
            <person name="Asai D.J."/>
            <person name="Wilkes D.E."/>
            <person name="Wang Y."/>
            <person name="Cai H."/>
            <person name="Collins K."/>
            <person name="Stewart B.A."/>
            <person name="Lee S.R."/>
            <person name="Wilamowska K."/>
            <person name="Weinberg Z."/>
            <person name="Ruzzo W.L."/>
            <person name="Wloga D."/>
            <person name="Gaertig J."/>
            <person name="Frankel J."/>
            <person name="Tsao C.-C."/>
            <person name="Gorovsky M.A."/>
            <person name="Keeling P.J."/>
            <person name="Waller R.F."/>
            <person name="Patron N.J."/>
            <person name="Cherry J.M."/>
            <person name="Stover N.A."/>
            <person name="Krieger C.J."/>
            <person name="del Toro C."/>
            <person name="Ryder H.F."/>
            <person name="Williamson S.C."/>
            <person name="Barbeau R.A."/>
            <person name="Hamilton E.P."/>
            <person name="Orias E."/>
        </authorList>
    </citation>
    <scope>NUCLEOTIDE SEQUENCE [LARGE SCALE GENOMIC DNA]</scope>
    <source>
        <strain evidence="4">SB210</strain>
    </source>
</reference>
<dbReference type="PANTHER" id="PTHR11319:SF35">
    <property type="entry name" value="OUTER MEMBRANE PROTEIN PMPC-RELATED"/>
    <property type="match status" value="1"/>
</dbReference>
<feature type="chain" id="PRO_5003712553" evidence="2">
    <location>
        <begin position="27"/>
        <end position="2790"/>
    </location>
</feature>
<dbReference type="SMART" id="SM00261">
    <property type="entry name" value="FU"/>
    <property type="match status" value="2"/>
</dbReference>
<dbReference type="STRING" id="312017.I7MIN4"/>
<evidence type="ECO:0000313" key="3">
    <source>
        <dbReference type="EMBL" id="EAS04602.2"/>
    </source>
</evidence>
<dbReference type="InterPro" id="IPR006212">
    <property type="entry name" value="Furin_repeat"/>
</dbReference>
<keyword evidence="1" id="KW-0472">Membrane</keyword>
<feature type="transmembrane region" description="Helical" evidence="1">
    <location>
        <begin position="2281"/>
        <end position="2301"/>
    </location>
</feature>
<feature type="transmembrane region" description="Helical" evidence="1">
    <location>
        <begin position="2345"/>
        <end position="2365"/>
    </location>
</feature>
<dbReference type="KEGG" id="tet:TTHERM_00239230"/>
<gene>
    <name evidence="3" type="ORF">TTHERM_00239230</name>
</gene>
<protein>
    <submittedName>
        <fullName evidence="3">Transmembrane protein, putative</fullName>
    </submittedName>
</protein>
<dbReference type="OrthoDB" id="2017446at2759"/>
<feature type="transmembrane region" description="Helical" evidence="1">
    <location>
        <begin position="2506"/>
        <end position="2524"/>
    </location>
</feature>
<dbReference type="EMBL" id="GG662443">
    <property type="protein sequence ID" value="EAS04602.2"/>
    <property type="molecule type" value="Genomic_DNA"/>
</dbReference>
<organism evidence="3 4">
    <name type="scientific">Tetrahymena thermophila (strain SB210)</name>
    <dbReference type="NCBI Taxonomy" id="312017"/>
    <lineage>
        <taxon>Eukaryota</taxon>
        <taxon>Sar</taxon>
        <taxon>Alveolata</taxon>
        <taxon>Ciliophora</taxon>
        <taxon>Intramacronucleata</taxon>
        <taxon>Oligohymenophorea</taxon>
        <taxon>Hymenostomatida</taxon>
        <taxon>Tetrahymenina</taxon>
        <taxon>Tetrahymenidae</taxon>
        <taxon>Tetrahymena</taxon>
    </lineage>
</organism>
<keyword evidence="2" id="KW-0732">Signal</keyword>
<dbReference type="GeneID" id="7829950"/>
<dbReference type="PANTHER" id="PTHR11319">
    <property type="entry name" value="G PROTEIN-COUPLED RECEPTOR-RELATED"/>
    <property type="match status" value="1"/>
</dbReference>
<evidence type="ECO:0000256" key="1">
    <source>
        <dbReference type="SAM" id="Phobius"/>
    </source>
</evidence>
<keyword evidence="1 3" id="KW-0812">Transmembrane</keyword>
<proteinExistence type="predicted"/>
<accession>I7MIN4</accession>
<dbReference type="RefSeq" id="XP_001024847.2">
    <property type="nucleotide sequence ID" value="XM_001024847.2"/>
</dbReference>
<feature type="transmembrane region" description="Helical" evidence="1">
    <location>
        <begin position="2429"/>
        <end position="2450"/>
    </location>
</feature>
<feature type="transmembrane region" description="Helical" evidence="1">
    <location>
        <begin position="2377"/>
        <end position="2395"/>
    </location>
</feature>
<dbReference type="Proteomes" id="UP000009168">
    <property type="component" value="Unassembled WGS sequence"/>
</dbReference>
<name>I7MIN4_TETTS</name>
<keyword evidence="1" id="KW-1133">Transmembrane helix</keyword>
<feature type="transmembrane region" description="Helical" evidence="1">
    <location>
        <begin position="2536"/>
        <end position="2556"/>
    </location>
</feature>
<dbReference type="SUPFAM" id="SSF57184">
    <property type="entry name" value="Growth factor receptor domain"/>
    <property type="match status" value="1"/>
</dbReference>
<dbReference type="InParanoid" id="I7MIN4"/>
<dbReference type="InterPro" id="IPR009030">
    <property type="entry name" value="Growth_fac_rcpt_cys_sf"/>
</dbReference>
<keyword evidence="4" id="KW-1185">Reference proteome</keyword>
<dbReference type="eggNOG" id="KOG3525">
    <property type="taxonomic scope" value="Eukaryota"/>
</dbReference>
<feature type="transmembrane region" description="Helical" evidence="1">
    <location>
        <begin position="2562"/>
        <end position="2583"/>
    </location>
</feature>
<sequence length="2790" mass="314708">MSKLQSQLFQLIAFFSFSFIIKQVKGTDISTYIPGYNLDINGLSIFTPSQFYSLEISKYVSCPANCGSCDDPNSCTSCQYGYFQWSPVQNNNIYCIKCPLFDINDIQNNILCGDCVTNPLTWANTKICSFKFTRISSIQGLTRYQQVTIKEEYKLFQIFSTDSTSQNTQVVEFLGGLLWCGYQIMQPIPPIGCNSISNQNPVDASQTAVYCRVGFVFNQANLSCDPCPPNCDQCLSSSQCLICSNGYTLGAQFLCVQCSSLINNCLSCFFGDSLGNSLQTNQYISGNFQTQQSLIDAGFMMRCNSCSQYPNFLIPSLDLTQCVDCSSLNNCLGCRYATLNYGEILDHSNNPFIVNQLDQSSYSLYCLLCQDPYFVNYNGICEICTDPNCELCYYGTSSGIDSTFTLQNNFPYTPQQGNLILKCAFCVYGSHQAALMLDGTCQTGLSFLFSRDQNCAKWSQWKSLSTGVSLDASFFKCIECQNGYGYDVGKNPENRICDQPPSVMNVPFCVSYYYATVNYIPQPITCIKCQQGYTASAKRGCVSCSSGIQASYSQNYYQANTCTGCSFITSTGFNYTYYLISTQLGTTAQKAIQVESQYNLPTQPFCSYCQTKKVYGTCPLSCFYGCYQDINYNACITDPVTLTANCLACGNIASVQWNLNQAVSSNATQCIQCSRYCQFCETRSNDQMNQINPYFSTQGYFDFFKYQNQCVSCRSIADICSDFTDQAQQYRGYQLDCSQQSNYVMYYDPIINQCTPCPITQPSCNRVLKIQQLVDCRPNISSGDITLGSDQNIYYQQRVGGGDSTLSHIFSGENVVFLDSWSPTTPLNIDFKSFNNLDYTNQNVYLALNEENVSQIEFEILFVPNVQNYQTNDGTSKQNANVCLFPNDVNFSLQLAQHIANINILSLTFKTVNPQTGQIGQDPLDFFVTSFSFQGWNQFTFQNINFLPTYSIKPTVQLKNMFFDFSNNLFSSKLNMRDITFTSGYDPTKQQKLLKSAKTIFCPVIDTNNIYYIELDNIKIQNFVYQSAVSFLNFNQINTSFIQIFKLVINNLAISQCQFTNIDLIQLYFNTQSIQMQQITINNSAFTKCNLFKQLPGHNYSQSQHQIQITNIVYQDNQFTNSQILSAYNMLSFSVTIFTLQFSTSVQSSAISSLITSNTVNISRMTIKSSLSPQQIQFTNIILFSYPSSSPSAASPSIVIDQLTISDISFTGVNGIIMKLNSYQNSYNVRGVVLFTNSQISNCIGDSPSNYLFYFNNIKQITFNIITVQNYLGLGFIFAQQCDQISLLQGSVLNTQYPIICQMDSNINNSNLNLNQFHGTILYIKNLRTRLYVTGWQFQYQCIIDRALFWFQHDQRDPNLLPEQLNDNIAQFITQNANQFDQLDLKSQTTVVFNQCTFSNMNTYVLDSNIVSSIFYFNTNIRYRNLLVDVSATDIRIFTYQYSLLQASSTFINQDSNLSSLVLIRNILQNCNSQPQIQNGILFNGQVFATAGSTYDQANQGQQQNIFYYNGGFLNLQARQVMIIQSSFSNSVSDQGGAIYIKTFSSSVLVSIISSQFHDITTSMNQYSTGVGGAIFIDGTTSITLTIQQCTFKNIFAYKQGAVLQLTCGQASCSTSITSNIISNVFAPSGSILNIKLNKQSQTLYFNQNIYSSSLEVTDMIFAYNNFLNASIDILQVIQQFYIIYVQGGFVQFLSNNFQNVNYLQGLIYVTGGIVQFDSNTFSNSNFRFTPLVYIYKQQISSIADLKIQNLSECTDCQISNQELFFLTNYTLTAFNNFFLVESPTTNIQITNIDVENVICTKCLQGIIGIQSSSKAVQFQGGIFKINTSNFGVLYLGGSALASSRILNAVQKTSGTLFTLTGVTFKGNTAIQGGGLYIAYNNLMLVQCDFEQNIAEQGGAIYFLTSESNPNTLILQQSTVKLNQAQYGGGIKIIGTFPQLQKNSVVSGNTASKSGSDITSYPVGLKVYQNRKYIPFDASQNAVVLNSWSPGVSTDQELFVYLTGKDGNIQKLDTGQTATLTVSLNYGSSSVPSNAQISGTSKVNYDAIIGGFYLKDVLFQQQPLSQLLVKLQSSIIQLPVFDVNGQLTGIDNSFYLPLIINMRDCIIGESFIVTSGQCFLCANTTYSIVSNSTSCLDCPKIGVKSCPGGSVLNLQSGYWRPSKDSDLIEECSNQQSNCIGGKGVGDQLCQEGHIGALCEVCDISARFWLESYSNSNQFSCGKCRDTSNNTLKMVGLTIYTLIAILFSVKSTKALLDSYIITFYFQQIGFIQKSAKQSTESVGIIIKLFTTYLQLIVVISTFNLQLPPGISDITINVGDPVQQMSFSMDCGLYKISGNIPMTYFRLMWSQLMPLFYVLSYLIGHYVYQKIRKIKSRAVIAWIAFIYIYISMQPSIVKQNIQTMSCRQISGILYIKSNVSEICYTGQHIKYILLFILPTLALWVFLVPLYLFRSMYKNREKLNKIDMQYKFGFLYTEYKKNSYFWELVKVYQKTFITFFINIYDSYNIIKGFFVIFVLFIYIKLQIKYQPYLEKRFNDLDLNLNLTVMASIIISMFILSNPFAYLVWFGYIILFSINFVLVIRLIRILISGYTQKLEAKIGDKLVQFSIQHPKIARYLNIPQVPKDRIYYLWKVLRIYTKATHLKPKKKTNQDITIKKQEEEDFQSKNSIFSNLTSNQLQYNKVNNAEAEQIFIKKRNSKIDQDLKLNRPNFIQDSPDQQRLFSQMQQTPSLIPGTPQEQRDETQLDDFNLINNKDNKDQLKEDQTSSQNQNDQLQLVTQNEQKDFQIINLE</sequence>
<evidence type="ECO:0000313" key="4">
    <source>
        <dbReference type="Proteomes" id="UP000009168"/>
    </source>
</evidence>
<evidence type="ECO:0000256" key="2">
    <source>
        <dbReference type="SAM" id="SignalP"/>
    </source>
</evidence>
<feature type="signal peptide" evidence="2">
    <location>
        <begin position="1"/>
        <end position="26"/>
    </location>
</feature>